<dbReference type="Proteomes" id="UP000309997">
    <property type="component" value="Unassembled WGS sequence"/>
</dbReference>
<accession>A0ACC4BIK9</accession>
<gene>
    <name evidence="1" type="ORF">D5086_019352</name>
</gene>
<dbReference type="EMBL" id="RCHU02000010">
    <property type="protein sequence ID" value="KAL3577848.1"/>
    <property type="molecule type" value="Genomic_DNA"/>
</dbReference>
<reference evidence="1 2" key="1">
    <citation type="journal article" date="2024" name="Plant Biotechnol. J.">
        <title>Genome and CRISPR/Cas9 system of a widespread forest tree (Populus alba) in the world.</title>
        <authorList>
            <person name="Liu Y.J."/>
            <person name="Jiang P.F."/>
            <person name="Han X.M."/>
            <person name="Li X.Y."/>
            <person name="Wang H.M."/>
            <person name="Wang Y.J."/>
            <person name="Wang X.X."/>
            <person name="Zeng Q.Y."/>
        </authorList>
    </citation>
    <scope>NUCLEOTIDE SEQUENCE [LARGE SCALE GENOMIC DNA]</scope>
    <source>
        <strain evidence="2">cv. PAL-ZL1</strain>
    </source>
</reference>
<evidence type="ECO:0000313" key="2">
    <source>
        <dbReference type="Proteomes" id="UP000309997"/>
    </source>
</evidence>
<protein>
    <submittedName>
        <fullName evidence="1">Uncharacterized protein</fullName>
    </submittedName>
</protein>
<evidence type="ECO:0000313" key="1">
    <source>
        <dbReference type="EMBL" id="KAL3577848.1"/>
    </source>
</evidence>
<keyword evidence="2" id="KW-1185">Reference proteome</keyword>
<proteinExistence type="predicted"/>
<comment type="caution">
    <text evidence="1">The sequence shown here is derived from an EMBL/GenBank/DDBJ whole genome shotgun (WGS) entry which is preliminary data.</text>
</comment>
<sequence length="136" mass="15518">MWHSKVQHKMTVENDVIMQEIMTMLSFDDSDQGWAVINRGPADMAKAKGGTILKSLTDFEIWKEGVQEKGFLPALNDYLHELHSPFHCNRLILPEATGRSSSSIVAILKDGVQERVLCAECRRPMEKFIMYRCCTD</sequence>
<name>A0ACC4BIK9_POPAL</name>
<organism evidence="1 2">
    <name type="scientific">Populus alba</name>
    <name type="common">White poplar</name>
    <dbReference type="NCBI Taxonomy" id="43335"/>
    <lineage>
        <taxon>Eukaryota</taxon>
        <taxon>Viridiplantae</taxon>
        <taxon>Streptophyta</taxon>
        <taxon>Embryophyta</taxon>
        <taxon>Tracheophyta</taxon>
        <taxon>Spermatophyta</taxon>
        <taxon>Magnoliopsida</taxon>
        <taxon>eudicotyledons</taxon>
        <taxon>Gunneridae</taxon>
        <taxon>Pentapetalae</taxon>
        <taxon>rosids</taxon>
        <taxon>fabids</taxon>
        <taxon>Malpighiales</taxon>
        <taxon>Salicaceae</taxon>
        <taxon>Saliceae</taxon>
        <taxon>Populus</taxon>
    </lineage>
</organism>